<comment type="caution">
    <text evidence="2">The sequence shown here is derived from an EMBL/GenBank/DDBJ whole genome shotgun (WGS) entry which is preliminary data.</text>
</comment>
<evidence type="ECO:0000313" key="2">
    <source>
        <dbReference type="EMBL" id="RKT71270.1"/>
    </source>
</evidence>
<dbReference type="Pfam" id="PF19744">
    <property type="entry name" value="DUF6232"/>
    <property type="match status" value="1"/>
</dbReference>
<protein>
    <submittedName>
        <fullName evidence="2">Uncharacterized protein</fullName>
    </submittedName>
</protein>
<feature type="transmembrane region" description="Helical" evidence="1">
    <location>
        <begin position="85"/>
        <end position="105"/>
    </location>
</feature>
<dbReference type="InterPro" id="IPR045629">
    <property type="entry name" value="DUF6232"/>
</dbReference>
<dbReference type="RefSeq" id="WP_121223615.1">
    <property type="nucleotide sequence ID" value="NZ_JBIUBA010000001.1"/>
</dbReference>
<keyword evidence="1" id="KW-0472">Membrane</keyword>
<keyword evidence="3" id="KW-1185">Reference proteome</keyword>
<proteinExistence type="predicted"/>
<accession>A0A495XAH5</accession>
<evidence type="ECO:0000256" key="1">
    <source>
        <dbReference type="SAM" id="Phobius"/>
    </source>
</evidence>
<dbReference type="Proteomes" id="UP000272729">
    <property type="component" value="Unassembled WGS sequence"/>
</dbReference>
<organism evidence="2 3">
    <name type="scientific">Saccharothrix variisporea</name>
    <dbReference type="NCBI Taxonomy" id="543527"/>
    <lineage>
        <taxon>Bacteria</taxon>
        <taxon>Bacillati</taxon>
        <taxon>Actinomycetota</taxon>
        <taxon>Actinomycetes</taxon>
        <taxon>Pseudonocardiales</taxon>
        <taxon>Pseudonocardiaceae</taxon>
        <taxon>Saccharothrix</taxon>
    </lineage>
</organism>
<feature type="transmembrane region" description="Helical" evidence="1">
    <location>
        <begin position="51"/>
        <end position="73"/>
    </location>
</feature>
<dbReference type="OrthoDB" id="3528632at2"/>
<name>A0A495XAH5_9PSEU</name>
<keyword evidence="1" id="KW-0812">Transmembrane</keyword>
<reference evidence="2 3" key="1">
    <citation type="submission" date="2018-10" db="EMBL/GenBank/DDBJ databases">
        <title>Sequencing the genomes of 1000 actinobacteria strains.</title>
        <authorList>
            <person name="Klenk H.-P."/>
        </authorList>
    </citation>
    <scope>NUCLEOTIDE SEQUENCE [LARGE SCALE GENOMIC DNA]</scope>
    <source>
        <strain evidence="2 3">DSM 43911</strain>
    </source>
</reference>
<keyword evidence="1" id="KW-1133">Transmembrane helix</keyword>
<dbReference type="EMBL" id="RBXR01000001">
    <property type="protein sequence ID" value="RKT71270.1"/>
    <property type="molecule type" value="Genomic_DNA"/>
</dbReference>
<gene>
    <name evidence="2" type="ORF">DFJ66_4552</name>
</gene>
<evidence type="ECO:0000313" key="3">
    <source>
        <dbReference type="Proteomes" id="UP000272729"/>
    </source>
</evidence>
<sequence length="189" mass="20725">MVKEEIGAIVVSPRLLRIAHQAYPLANISRVQTLRLRWTGKDATAYPLREVFGLALLVALVGAALAGVVPELGLDRDVRVLVERFAAALAIVVAVRVVYLLVLVVRRLFRRRQYVLVIETAGTQVTALTSTDREEIFAIERQVVGYIENPPKDQRVIKVKNVYNGHRIGKGAHVGGSLGDVVGRDKVGS</sequence>
<dbReference type="AlphaFoldDB" id="A0A495XAH5"/>